<dbReference type="EMBL" id="WKPR01000022">
    <property type="protein sequence ID" value="MSB21456.1"/>
    <property type="molecule type" value="Genomic_DNA"/>
</dbReference>
<dbReference type="RefSeq" id="WP_172697982.1">
    <property type="nucleotide sequence ID" value="NZ_WKPR01000022.1"/>
</dbReference>
<protein>
    <submittedName>
        <fullName evidence="1">Isoaspartyl peptidase</fullName>
    </submittedName>
</protein>
<name>A0A6I2R8F3_FLAPL</name>
<dbReference type="AlphaFoldDB" id="A0A6I2R8F3"/>
<reference evidence="1 2" key="1">
    <citation type="journal article" date="2019" name="Nat. Med.">
        <title>A library of human gut bacterial isolates paired with longitudinal multiomics data enables mechanistic microbiome research.</title>
        <authorList>
            <person name="Poyet M."/>
            <person name="Groussin M."/>
            <person name="Gibbons S.M."/>
            <person name="Avila-Pacheco J."/>
            <person name="Jiang X."/>
            <person name="Kearney S.M."/>
            <person name="Perrotta A.R."/>
            <person name="Berdy B."/>
            <person name="Zhao S."/>
            <person name="Lieberman T.D."/>
            <person name="Swanson P.K."/>
            <person name="Smith M."/>
            <person name="Roesemann S."/>
            <person name="Alexander J.E."/>
            <person name="Rich S.A."/>
            <person name="Livny J."/>
            <person name="Vlamakis H."/>
            <person name="Clish C."/>
            <person name="Bullock K."/>
            <person name="Deik A."/>
            <person name="Scott J."/>
            <person name="Pierce K.A."/>
            <person name="Xavier R.J."/>
            <person name="Alm E.J."/>
        </authorList>
    </citation>
    <scope>NUCLEOTIDE SEQUENCE [LARGE SCALE GENOMIC DNA]</scope>
    <source>
        <strain evidence="1 2">BIOML-A2</strain>
    </source>
</reference>
<gene>
    <name evidence="1" type="ORF">GKE97_18330</name>
</gene>
<evidence type="ECO:0000313" key="2">
    <source>
        <dbReference type="Proteomes" id="UP000434475"/>
    </source>
</evidence>
<proteinExistence type="predicted"/>
<comment type="caution">
    <text evidence="1">The sequence shown here is derived from an EMBL/GenBank/DDBJ whole genome shotgun (WGS) entry which is preliminary data.</text>
</comment>
<sequence length="133" mass="15669">MGQYVARKRARFYSGGRQVNIPWGAVLDEQDGSLYWQGRPLCRISSQNAYDYFSRNDDGNGKLRGQLVGAILSRLERRDANYQARWDRVWESPLCQPYKRPEHEDWWVWNYAFYNAPIPDLQRIAALVGAKRR</sequence>
<dbReference type="Proteomes" id="UP000434475">
    <property type="component" value="Unassembled WGS sequence"/>
</dbReference>
<accession>A0A6I2R8F3</accession>
<evidence type="ECO:0000313" key="1">
    <source>
        <dbReference type="EMBL" id="MSB21456.1"/>
    </source>
</evidence>
<organism evidence="1 2">
    <name type="scientific">Flavonifractor plautii</name>
    <name type="common">Fusobacterium plautii</name>
    <dbReference type="NCBI Taxonomy" id="292800"/>
    <lineage>
        <taxon>Bacteria</taxon>
        <taxon>Bacillati</taxon>
        <taxon>Bacillota</taxon>
        <taxon>Clostridia</taxon>
        <taxon>Eubacteriales</taxon>
        <taxon>Oscillospiraceae</taxon>
        <taxon>Flavonifractor</taxon>
    </lineage>
</organism>